<evidence type="ECO:0000259" key="6">
    <source>
        <dbReference type="Pfam" id="PF07687"/>
    </source>
</evidence>
<dbReference type="PIRSF" id="PIRSF037238">
    <property type="entry name" value="Carboxypeptidase_G2"/>
    <property type="match status" value="1"/>
</dbReference>
<evidence type="ECO:0000313" key="7">
    <source>
        <dbReference type="EMBL" id="MBB4742084.1"/>
    </source>
</evidence>
<dbReference type="InterPro" id="IPR036264">
    <property type="entry name" value="Bact_exopeptidase_dim_dom"/>
</dbReference>
<dbReference type="PROSITE" id="PS00758">
    <property type="entry name" value="ARGE_DAPE_CPG2_1"/>
    <property type="match status" value="1"/>
</dbReference>
<dbReference type="PANTHER" id="PTHR43808:SF9">
    <property type="entry name" value="BLL0789 PROTEIN"/>
    <property type="match status" value="1"/>
</dbReference>
<comment type="caution">
    <text evidence="7">The sequence shown here is derived from an EMBL/GenBank/DDBJ whole genome shotgun (WGS) entry which is preliminary data.</text>
</comment>
<dbReference type="InterPro" id="IPR011650">
    <property type="entry name" value="Peptidase_M20_dimer"/>
</dbReference>
<dbReference type="Proteomes" id="UP000546162">
    <property type="component" value="Unassembled WGS sequence"/>
</dbReference>
<gene>
    <name evidence="7" type="ORF">BJY16_005543</name>
</gene>
<evidence type="ECO:0000256" key="4">
    <source>
        <dbReference type="ARBA" id="ARBA00022833"/>
    </source>
</evidence>
<dbReference type="InterPro" id="IPR001261">
    <property type="entry name" value="ArgE/DapE_CS"/>
</dbReference>
<dbReference type="RefSeq" id="WP_239178043.1">
    <property type="nucleotide sequence ID" value="NZ_BAABFG010000005.1"/>
</dbReference>
<keyword evidence="2" id="KW-0479">Metal-binding</keyword>
<feature type="active site" evidence="5">
    <location>
        <position position="88"/>
    </location>
</feature>
<keyword evidence="3 7" id="KW-0378">Hydrolase</keyword>
<dbReference type="SUPFAM" id="SSF53187">
    <property type="entry name" value="Zn-dependent exopeptidases"/>
    <property type="match status" value="1"/>
</dbReference>
<dbReference type="PANTHER" id="PTHR43808">
    <property type="entry name" value="ACETYLORNITHINE DEACETYLASE"/>
    <property type="match status" value="1"/>
</dbReference>
<organism evidence="7 8">
    <name type="scientific">Actinoplanes octamycinicus</name>
    <dbReference type="NCBI Taxonomy" id="135948"/>
    <lineage>
        <taxon>Bacteria</taxon>
        <taxon>Bacillati</taxon>
        <taxon>Actinomycetota</taxon>
        <taxon>Actinomycetes</taxon>
        <taxon>Micromonosporales</taxon>
        <taxon>Micromonosporaceae</taxon>
        <taxon>Actinoplanes</taxon>
    </lineage>
</organism>
<sequence length="387" mass="39250">MNLRDAAARRYPDYLERLAQLVAVDSGSGDLAGLDKAATMLAGWCTEAGLTVHRIPVRDPSNRFLGDAVVASARGTGSRRILLAGHLDTVFPAGTAATRPFRIAGDRAYGAGVCDDKGGVLAGLAAAEVLLAEGNSAFGELLLVVTPDEEIGSPGSRSLLGRLARGADAALCLECARENGDLVRARKGVADIEVTLHGRAAHAGIEPERGAHAALAAARLTVALQELNGRWPAVTVNVGVLQAGERPNVVPDQARLVVDLRAEQPGAFAEALATISELAAAPAVPGVTASVAVVAPTPPWAGSAGTDRLVGLARMVGAQLDIPVRAAATGGCADANLLAAAGAPVLDGLGPIGGDDHSRSEWLDLSSVVPRIALLAGLIDAISPGPD</sequence>
<evidence type="ECO:0000256" key="5">
    <source>
        <dbReference type="PIRSR" id="PIRSR037238-1"/>
    </source>
</evidence>
<keyword evidence="7" id="KW-0121">Carboxypeptidase</keyword>
<dbReference type="EMBL" id="JACHNB010000001">
    <property type="protein sequence ID" value="MBB4742084.1"/>
    <property type="molecule type" value="Genomic_DNA"/>
</dbReference>
<evidence type="ECO:0000313" key="8">
    <source>
        <dbReference type="Proteomes" id="UP000546162"/>
    </source>
</evidence>
<feature type="active site" description="Proton acceptor" evidence="5">
    <location>
        <position position="149"/>
    </location>
</feature>
<keyword evidence="7" id="KW-0645">Protease</keyword>
<dbReference type="SUPFAM" id="SSF55031">
    <property type="entry name" value="Bacterial exopeptidase dimerisation domain"/>
    <property type="match status" value="1"/>
</dbReference>
<reference evidence="7 8" key="1">
    <citation type="submission" date="2020-08" db="EMBL/GenBank/DDBJ databases">
        <title>Sequencing the genomes of 1000 actinobacteria strains.</title>
        <authorList>
            <person name="Klenk H.-P."/>
        </authorList>
    </citation>
    <scope>NUCLEOTIDE SEQUENCE [LARGE SCALE GENOMIC DNA]</scope>
    <source>
        <strain evidence="7 8">DSM 45809</strain>
    </source>
</reference>
<comment type="cofactor">
    <cofactor evidence="1">
        <name>Zn(2+)</name>
        <dbReference type="ChEBI" id="CHEBI:29105"/>
    </cofactor>
</comment>
<dbReference type="Pfam" id="PF07687">
    <property type="entry name" value="M20_dimer"/>
    <property type="match status" value="1"/>
</dbReference>
<dbReference type="GO" id="GO:0046872">
    <property type="term" value="F:metal ion binding"/>
    <property type="evidence" value="ECO:0007669"/>
    <property type="project" value="UniProtKB-KW"/>
</dbReference>
<dbReference type="Pfam" id="PF01546">
    <property type="entry name" value="Peptidase_M20"/>
    <property type="match status" value="1"/>
</dbReference>
<dbReference type="CDD" id="cd03885">
    <property type="entry name" value="M20_CPDG2"/>
    <property type="match status" value="1"/>
</dbReference>
<evidence type="ECO:0000256" key="1">
    <source>
        <dbReference type="ARBA" id="ARBA00001947"/>
    </source>
</evidence>
<accession>A0A7W7M9K3</accession>
<keyword evidence="8" id="KW-1185">Reference proteome</keyword>
<proteinExistence type="predicted"/>
<keyword evidence="4" id="KW-0862">Zinc</keyword>
<name>A0A7W7M9K3_9ACTN</name>
<dbReference type="InterPro" id="IPR050072">
    <property type="entry name" value="Peptidase_M20A"/>
</dbReference>
<dbReference type="InterPro" id="IPR017150">
    <property type="entry name" value="Pept_M20_glutamate_carboxypep"/>
</dbReference>
<evidence type="ECO:0000256" key="2">
    <source>
        <dbReference type="ARBA" id="ARBA00022723"/>
    </source>
</evidence>
<dbReference type="GO" id="GO:0004180">
    <property type="term" value="F:carboxypeptidase activity"/>
    <property type="evidence" value="ECO:0007669"/>
    <property type="project" value="UniProtKB-KW"/>
</dbReference>
<protein>
    <submittedName>
        <fullName evidence="7">Glutamate carboxypeptidase</fullName>
        <ecNumber evidence="7">3.4.17.11</ecNumber>
    </submittedName>
</protein>
<dbReference type="Gene3D" id="3.30.70.360">
    <property type="match status" value="1"/>
</dbReference>
<dbReference type="Gene3D" id="3.40.630.10">
    <property type="entry name" value="Zn peptidases"/>
    <property type="match status" value="1"/>
</dbReference>
<dbReference type="AlphaFoldDB" id="A0A7W7M9K3"/>
<evidence type="ECO:0000256" key="3">
    <source>
        <dbReference type="ARBA" id="ARBA00022801"/>
    </source>
</evidence>
<feature type="domain" description="Peptidase M20 dimerisation" evidence="6">
    <location>
        <begin position="185"/>
        <end position="285"/>
    </location>
</feature>
<dbReference type="EC" id="3.4.17.11" evidence="7"/>
<dbReference type="InterPro" id="IPR002933">
    <property type="entry name" value="Peptidase_M20"/>
</dbReference>